<proteinExistence type="predicted"/>
<gene>
    <name evidence="2" type="ORF">CAUS1442_LOCUS571</name>
</gene>
<evidence type="ECO:0008006" key="3">
    <source>
        <dbReference type="Google" id="ProtNLM"/>
    </source>
</evidence>
<dbReference type="EMBL" id="HBEF01000887">
    <property type="protein sequence ID" value="CAD8328474.1"/>
    <property type="molecule type" value="Transcribed_RNA"/>
</dbReference>
<feature type="region of interest" description="Disordered" evidence="1">
    <location>
        <begin position="116"/>
        <end position="152"/>
    </location>
</feature>
<reference evidence="2" key="1">
    <citation type="submission" date="2021-01" db="EMBL/GenBank/DDBJ databases">
        <authorList>
            <person name="Corre E."/>
            <person name="Pelletier E."/>
            <person name="Niang G."/>
            <person name="Scheremetjew M."/>
            <person name="Finn R."/>
            <person name="Kale V."/>
            <person name="Holt S."/>
            <person name="Cochrane G."/>
            <person name="Meng A."/>
            <person name="Brown T."/>
            <person name="Cohen L."/>
        </authorList>
    </citation>
    <scope>NUCLEOTIDE SEQUENCE</scope>
    <source>
        <strain evidence="2">CCMP3328</strain>
    </source>
</reference>
<name>A0A7R9WN04_9STRA</name>
<accession>A0A7R9WN04</accession>
<dbReference type="AlphaFoldDB" id="A0A7R9WN04"/>
<evidence type="ECO:0000313" key="2">
    <source>
        <dbReference type="EMBL" id="CAD8328474.1"/>
    </source>
</evidence>
<sequence length="335" mass="36708">MPLHCPNSTNCSRASRGKGIRFRSRLCSLILIFALLITVAAGKKPLRSVQISLRGKNYKLRGITTVSELQQRLFELSGQDGALEGTIEYRGKKLSGGDVLRDVGVKDGAKLTFLPGNLQKKNNDTGGSSRSSSSWANDSNKGDASSRPWGSPKSFRELAKEDFSVTNALRFFQALNREELGALLRENLEQGYNFIRKGFNDPKARAIFQKLSVGPDEIERIRKHLLEDESIVETIGTMPEIGHILTSPEEFRELMDGMFGMAEHICEVLLDTMLDVVVDVLCGSAIRLAEQPPASAASASPDAKQAFYSFDSGQDAGSYASSVLFELSDSDEDGY</sequence>
<protein>
    <recommendedName>
        <fullName evidence="3">Ubiquitin-like domain-containing protein</fullName>
    </recommendedName>
</protein>
<evidence type="ECO:0000256" key="1">
    <source>
        <dbReference type="SAM" id="MobiDB-lite"/>
    </source>
</evidence>
<organism evidence="2">
    <name type="scientific">Craspedostauros australis</name>
    <dbReference type="NCBI Taxonomy" id="1486917"/>
    <lineage>
        <taxon>Eukaryota</taxon>
        <taxon>Sar</taxon>
        <taxon>Stramenopiles</taxon>
        <taxon>Ochrophyta</taxon>
        <taxon>Bacillariophyta</taxon>
        <taxon>Bacillariophyceae</taxon>
        <taxon>Bacillariophycidae</taxon>
        <taxon>Naviculales</taxon>
        <taxon>Naviculaceae</taxon>
        <taxon>Craspedostauros</taxon>
    </lineage>
</organism>